<evidence type="ECO:0000259" key="1">
    <source>
        <dbReference type="Pfam" id="PF11955"/>
    </source>
</evidence>
<dbReference type="Proteomes" id="UP000030689">
    <property type="component" value="Unassembled WGS sequence"/>
</dbReference>
<dbReference type="Gramene" id="ESQ32508">
    <property type="protein sequence ID" value="ESQ32508"/>
    <property type="gene ID" value="EUTSA_v10005600mg"/>
</dbReference>
<protein>
    <recommendedName>
        <fullName evidence="1">PORR domain-containing protein</fullName>
    </recommendedName>
</protein>
<dbReference type="STRING" id="72664.V4KYL1"/>
<dbReference type="Pfam" id="PF11955">
    <property type="entry name" value="PORR"/>
    <property type="match status" value="1"/>
</dbReference>
<dbReference type="eggNOG" id="ENOG502QTBP">
    <property type="taxonomic scope" value="Eukaryota"/>
</dbReference>
<keyword evidence="3" id="KW-1185">Reference proteome</keyword>
<name>V4KYL1_EUTSA</name>
<accession>V4KYL1</accession>
<organism evidence="2 3">
    <name type="scientific">Eutrema salsugineum</name>
    <name type="common">Saltwater cress</name>
    <name type="synonym">Sisymbrium salsugineum</name>
    <dbReference type="NCBI Taxonomy" id="72664"/>
    <lineage>
        <taxon>Eukaryota</taxon>
        <taxon>Viridiplantae</taxon>
        <taxon>Streptophyta</taxon>
        <taxon>Embryophyta</taxon>
        <taxon>Tracheophyta</taxon>
        <taxon>Spermatophyta</taxon>
        <taxon>Magnoliopsida</taxon>
        <taxon>eudicotyledons</taxon>
        <taxon>Gunneridae</taxon>
        <taxon>Pentapetalae</taxon>
        <taxon>rosids</taxon>
        <taxon>malvids</taxon>
        <taxon>Brassicales</taxon>
        <taxon>Brassicaceae</taxon>
        <taxon>Eutremeae</taxon>
        <taxon>Eutrema</taxon>
    </lineage>
</organism>
<dbReference type="EMBL" id="KI517748">
    <property type="protein sequence ID" value="ESQ32508.1"/>
    <property type="molecule type" value="Genomic_DNA"/>
</dbReference>
<dbReference type="GO" id="GO:0003723">
    <property type="term" value="F:RNA binding"/>
    <property type="evidence" value="ECO:0007669"/>
    <property type="project" value="InterPro"/>
</dbReference>
<dbReference type="InterPro" id="IPR045040">
    <property type="entry name" value="PORR_fam"/>
</dbReference>
<dbReference type="AlphaFoldDB" id="V4KYL1"/>
<sequence length="405" mass="47331">MRWLLQRRVSLSTTLCKCRQGFDFMQKCGLVNVKLKWVKDKELDAVVVREKHLRAVCNLVSVISSAPDSRLPIFHLNTHRGQLGLPQDLKLAAFIRRYPNIFVEHCYRDSAGTRVPCFGLTPEAVDIHREEADVLRVNKEDVLVRLCKLLMLTVQRTLPLHSIDHLRWDMGLPYDYQASLIPNHPDLFCFVKLSSDLVGLKLIHWDERLAVSQLQLKQDLRNDNRTAFPVKFTRGFGLKRKSMEWLQEWQRLPYTSPYVDASHLDPRTDISEKRNVGLFHELLHLTIGKKLERRNVSNLRKPFALPQKFTKVFERHPGIFYISMKCDTQTVILREAYDRRHLLEKHPLVEIREKFANMMNEGFLDRSRGLYQKSFEADLGNNSIKAIYPVWSEEEEESDNNLISG</sequence>
<dbReference type="PANTHER" id="PTHR31476:SF6">
    <property type="entry name" value="EMB|CAB68190.1"/>
    <property type="match status" value="1"/>
</dbReference>
<proteinExistence type="predicted"/>
<gene>
    <name evidence="2" type="ORF">EUTSA_v10005600mg</name>
</gene>
<dbReference type="InterPro" id="IPR021099">
    <property type="entry name" value="PORR_domain"/>
</dbReference>
<dbReference type="OMA" id="KRKSMEW"/>
<evidence type="ECO:0000313" key="2">
    <source>
        <dbReference type="EMBL" id="ESQ32508.1"/>
    </source>
</evidence>
<evidence type="ECO:0000313" key="3">
    <source>
        <dbReference type="Proteomes" id="UP000030689"/>
    </source>
</evidence>
<reference evidence="2 3" key="1">
    <citation type="journal article" date="2013" name="Front. Plant Sci.">
        <title>The Reference Genome of the Halophytic Plant Eutrema salsugineum.</title>
        <authorList>
            <person name="Yang R."/>
            <person name="Jarvis D.E."/>
            <person name="Chen H."/>
            <person name="Beilstein M.A."/>
            <person name="Grimwood J."/>
            <person name="Jenkins J."/>
            <person name="Shu S."/>
            <person name="Prochnik S."/>
            <person name="Xin M."/>
            <person name="Ma C."/>
            <person name="Schmutz J."/>
            <person name="Wing R.A."/>
            <person name="Mitchell-Olds T."/>
            <person name="Schumaker K.S."/>
            <person name="Wang X."/>
        </authorList>
    </citation>
    <scope>NUCLEOTIDE SEQUENCE [LARGE SCALE GENOMIC DNA]</scope>
</reference>
<dbReference type="OrthoDB" id="1716100at2759"/>
<dbReference type="KEGG" id="eus:EUTSA_v10005600mg"/>
<feature type="domain" description="PORR" evidence="1">
    <location>
        <begin position="38"/>
        <end position="362"/>
    </location>
</feature>
<dbReference type="PANTHER" id="PTHR31476">
    <property type="entry name" value="PROTEIN WHAT'S THIS FACTOR 1 HOMOLOG, CHLOROPLASTIC"/>
    <property type="match status" value="1"/>
</dbReference>